<keyword evidence="8" id="KW-1185">Reference proteome</keyword>
<name>A0ABT4YUL0_9VIBR</name>
<evidence type="ECO:0000313" key="7">
    <source>
        <dbReference type="EMBL" id="MDB1125236.1"/>
    </source>
</evidence>
<keyword evidence="5" id="KW-0949">S-adenosyl-L-methionine</keyword>
<dbReference type="SUPFAM" id="SSF53790">
    <property type="entry name" value="Tetrapyrrole methylase"/>
    <property type="match status" value="1"/>
</dbReference>
<evidence type="ECO:0000256" key="5">
    <source>
        <dbReference type="ARBA" id="ARBA00022691"/>
    </source>
</evidence>
<dbReference type="PIRSF" id="PIRSF036428">
    <property type="entry name" value="CobL"/>
    <property type="match status" value="1"/>
</dbReference>
<evidence type="ECO:0000256" key="4">
    <source>
        <dbReference type="ARBA" id="ARBA00022679"/>
    </source>
</evidence>
<dbReference type="NCBIfam" id="TIGR02467">
    <property type="entry name" value="CbiE"/>
    <property type="match status" value="1"/>
</dbReference>
<comment type="caution">
    <text evidence="7">The sequence shown here is derived from an EMBL/GenBank/DDBJ whole genome shotgun (WGS) entry which is preliminary data.</text>
</comment>
<gene>
    <name evidence="7" type="primary">cbiE</name>
    <name evidence="7" type="ORF">PGX00_16930</name>
</gene>
<proteinExistence type="predicted"/>
<sequence>MVSITVVGVPEDGCLSLSSRAVSAVSSARIVAGHPRHLTWFPQYKGEFINMAQGFSRWLNFVIEESEEGGVVVLASGDPLFYGIGNSLVKKIGIEQVRFIPSVSSPQLAFSRLGLPWNDARFYSCHARILNGLSCQLQQGDLFALLTDHVHTPQVIAQHLTAFNETHWKLVVCENLGSNDENITSFSVEELANSSIEFSSLNILVAQRGSNLRWGGQGQFSNDESYEKRMPKNGLITKQAVRNLVVTSLSIQPEATVWDIGSGSGSVAIEAGKLAWKGQVFAVECNEPCFHVIKSNKQVHATDNVALICEKAPQCLKSLPNPDAIFVGGTRGEMDSILSCAWHRLNPNGRLVVSAVTIDTVTEVYLWAKENDLTLSVQIINISQTQPLAHYQRYQAENPIHLFSVTKTLQENL</sequence>
<dbReference type="RefSeq" id="WP_272138756.1">
    <property type="nucleotide sequence ID" value="NZ_JAQLOI010000003.1"/>
</dbReference>
<reference evidence="7 8" key="1">
    <citation type="submission" date="2023-01" db="EMBL/GenBank/DDBJ databases">
        <title>Vibrio sp. KJ40-1 sp.nov, isolated from marine algae.</title>
        <authorList>
            <person name="Butt M."/>
            <person name="Kim J.M.J."/>
            <person name="Jeon C.O.C."/>
        </authorList>
    </citation>
    <scope>NUCLEOTIDE SEQUENCE [LARGE SCALE GENOMIC DNA]</scope>
    <source>
        <strain evidence="7 8">KJ40-1</strain>
    </source>
</reference>
<dbReference type="EMBL" id="JAQLOI010000003">
    <property type="protein sequence ID" value="MDB1125236.1"/>
    <property type="molecule type" value="Genomic_DNA"/>
</dbReference>
<dbReference type="InterPro" id="IPR029063">
    <property type="entry name" value="SAM-dependent_MTases_sf"/>
</dbReference>
<dbReference type="InterPro" id="IPR000878">
    <property type="entry name" value="4pyrrol_Mease"/>
</dbReference>
<dbReference type="PANTHER" id="PTHR43182:SF1">
    <property type="entry name" value="COBALT-PRECORRIN-7 C(5)-METHYLTRANSFERASE"/>
    <property type="match status" value="1"/>
</dbReference>
<dbReference type="InterPro" id="IPR006365">
    <property type="entry name" value="Cbl_synth_CobL"/>
</dbReference>
<dbReference type="InterPro" id="IPR014777">
    <property type="entry name" value="4pyrrole_Mease_sub1"/>
</dbReference>
<keyword evidence="2" id="KW-0169">Cobalamin biosynthesis</keyword>
<dbReference type="InterPro" id="IPR014776">
    <property type="entry name" value="4pyrrole_Mease_sub2"/>
</dbReference>
<dbReference type="InterPro" id="IPR050714">
    <property type="entry name" value="Cobalamin_biosynth_MTase"/>
</dbReference>
<organism evidence="7 8">
    <name type="scientific">Vibrio algarum</name>
    <dbReference type="NCBI Taxonomy" id="3020714"/>
    <lineage>
        <taxon>Bacteria</taxon>
        <taxon>Pseudomonadati</taxon>
        <taxon>Pseudomonadota</taxon>
        <taxon>Gammaproteobacteria</taxon>
        <taxon>Vibrionales</taxon>
        <taxon>Vibrionaceae</taxon>
        <taxon>Vibrio</taxon>
    </lineage>
</organism>
<dbReference type="Pfam" id="PF01135">
    <property type="entry name" value="PCMT"/>
    <property type="match status" value="1"/>
</dbReference>
<evidence type="ECO:0000256" key="1">
    <source>
        <dbReference type="ARBA" id="ARBA00004953"/>
    </source>
</evidence>
<keyword evidence="4" id="KW-0808">Transferase</keyword>
<dbReference type="PANTHER" id="PTHR43182">
    <property type="entry name" value="COBALT-PRECORRIN-6B C(15)-METHYLTRANSFERASE (DECARBOXYLATING)"/>
    <property type="match status" value="1"/>
</dbReference>
<protein>
    <submittedName>
        <fullName evidence="7">Precorrin-6y C5,15-methyltransferase (Decarboxylating) subunit CbiE</fullName>
    </submittedName>
</protein>
<accession>A0ABT4YUL0</accession>
<dbReference type="CDD" id="cd02440">
    <property type="entry name" value="AdoMet_MTases"/>
    <property type="match status" value="1"/>
</dbReference>
<dbReference type="Gene3D" id="3.30.950.10">
    <property type="entry name" value="Methyltransferase, Cobalt-precorrin-4 Transmethylase, Domain 2"/>
    <property type="match status" value="1"/>
</dbReference>
<dbReference type="NCBIfam" id="TIGR02469">
    <property type="entry name" value="CbiT"/>
    <property type="match status" value="1"/>
</dbReference>
<feature type="domain" description="Tetrapyrrole methylase" evidence="6">
    <location>
        <begin position="4"/>
        <end position="192"/>
    </location>
</feature>
<dbReference type="InterPro" id="IPR014008">
    <property type="entry name" value="Cbl_synth_MTase_CbiT"/>
</dbReference>
<evidence type="ECO:0000259" key="6">
    <source>
        <dbReference type="Pfam" id="PF00590"/>
    </source>
</evidence>
<evidence type="ECO:0000313" key="8">
    <source>
        <dbReference type="Proteomes" id="UP001210678"/>
    </source>
</evidence>
<dbReference type="Gene3D" id="3.40.50.150">
    <property type="entry name" value="Vaccinia Virus protein VP39"/>
    <property type="match status" value="1"/>
</dbReference>
<dbReference type="InterPro" id="IPR035996">
    <property type="entry name" value="4pyrrol_Methylase_sf"/>
</dbReference>
<dbReference type="CDD" id="cd11644">
    <property type="entry name" value="Precorrin-6Y-MT"/>
    <property type="match status" value="1"/>
</dbReference>
<dbReference type="Proteomes" id="UP001210678">
    <property type="component" value="Unassembled WGS sequence"/>
</dbReference>
<dbReference type="SUPFAM" id="SSF53335">
    <property type="entry name" value="S-adenosyl-L-methionine-dependent methyltransferases"/>
    <property type="match status" value="1"/>
</dbReference>
<comment type="pathway">
    <text evidence="1">Cofactor biosynthesis; adenosylcobalamin biosynthesis.</text>
</comment>
<evidence type="ECO:0000256" key="3">
    <source>
        <dbReference type="ARBA" id="ARBA00022603"/>
    </source>
</evidence>
<dbReference type="InterPro" id="IPR012818">
    <property type="entry name" value="CbiE"/>
</dbReference>
<keyword evidence="3" id="KW-0489">Methyltransferase</keyword>
<dbReference type="Gene3D" id="3.40.1010.10">
    <property type="entry name" value="Cobalt-precorrin-4 Transmethylase, Domain 1"/>
    <property type="match status" value="1"/>
</dbReference>
<dbReference type="Pfam" id="PF00590">
    <property type="entry name" value="TP_methylase"/>
    <property type="match status" value="1"/>
</dbReference>
<evidence type="ECO:0000256" key="2">
    <source>
        <dbReference type="ARBA" id="ARBA00022573"/>
    </source>
</evidence>